<dbReference type="EMBL" id="ANIZ01001528">
    <property type="protein sequence ID" value="ETI46666.1"/>
    <property type="molecule type" value="Genomic_DNA"/>
</dbReference>
<sequence length="175" mass="19125">MTSRSLSISTTRCQVPGSLTSRSGRESKTSFPIWIPSLTLSARYWTTMPSASTSSRRVVLNLLLRRARRPSRLFQTLPMVVMILHVVHLAVLTYCQRPNHAIRGCGVLQKHLRTGTAKKGAVLPANAIIDRKPRDGNSQNISAPNVLTIATAHPATTTISRGWILTIASATCQLS</sequence>
<comment type="caution">
    <text evidence="3">The sequence shown here is derived from an EMBL/GenBank/DDBJ whole genome shotgun (WGS) entry which is preliminary data.</text>
</comment>
<keyword evidence="2" id="KW-0472">Membrane</keyword>
<gene>
    <name evidence="3" type="ORF">F443_08962</name>
</gene>
<dbReference type="Proteomes" id="UP000018721">
    <property type="component" value="Unassembled WGS sequence"/>
</dbReference>
<evidence type="ECO:0000313" key="3">
    <source>
        <dbReference type="EMBL" id="ETI46666.1"/>
    </source>
</evidence>
<proteinExistence type="predicted"/>
<keyword evidence="2" id="KW-1133">Transmembrane helix</keyword>
<accession>V9F6E9</accession>
<evidence type="ECO:0000313" key="4">
    <source>
        <dbReference type="Proteomes" id="UP000018721"/>
    </source>
</evidence>
<keyword evidence="2" id="KW-0812">Transmembrane</keyword>
<evidence type="ECO:0000256" key="2">
    <source>
        <dbReference type="SAM" id="Phobius"/>
    </source>
</evidence>
<keyword evidence="4" id="KW-1185">Reference proteome</keyword>
<dbReference type="AlphaFoldDB" id="V9F6E9"/>
<evidence type="ECO:0000256" key="1">
    <source>
        <dbReference type="SAM" id="MobiDB-lite"/>
    </source>
</evidence>
<reference evidence="3 4" key="1">
    <citation type="submission" date="2013-11" db="EMBL/GenBank/DDBJ databases">
        <title>The Genome Sequence of Phytophthora parasitica P1569.</title>
        <authorList>
            <consortium name="The Broad Institute Genomics Platform"/>
            <person name="Russ C."/>
            <person name="Tyler B."/>
            <person name="Panabieres F."/>
            <person name="Shan W."/>
            <person name="Tripathy S."/>
            <person name="Grunwald N."/>
            <person name="Machado M."/>
            <person name="Johnson C.S."/>
            <person name="Arredondo F."/>
            <person name="Hong C."/>
            <person name="Coffey M."/>
            <person name="Young S.K."/>
            <person name="Zeng Q."/>
            <person name="Gargeya S."/>
            <person name="Fitzgerald M."/>
            <person name="Abouelleil A."/>
            <person name="Alvarado L."/>
            <person name="Chapman S.B."/>
            <person name="Gainer-Dewar J."/>
            <person name="Goldberg J."/>
            <person name="Griggs A."/>
            <person name="Gujja S."/>
            <person name="Hansen M."/>
            <person name="Howarth C."/>
            <person name="Imamovic A."/>
            <person name="Ireland A."/>
            <person name="Larimer J."/>
            <person name="McCowan C."/>
            <person name="Murphy C."/>
            <person name="Pearson M."/>
            <person name="Poon T.W."/>
            <person name="Priest M."/>
            <person name="Roberts A."/>
            <person name="Saif S."/>
            <person name="Shea T."/>
            <person name="Sykes S."/>
            <person name="Wortman J."/>
            <person name="Nusbaum C."/>
            <person name="Birren B."/>
        </authorList>
    </citation>
    <scope>NUCLEOTIDE SEQUENCE [LARGE SCALE GENOMIC DNA]</scope>
    <source>
        <strain evidence="3 4">P1569</strain>
    </source>
</reference>
<dbReference type="HOGENOM" id="CLU_1535493_0_0_1"/>
<feature type="region of interest" description="Disordered" evidence="1">
    <location>
        <begin position="1"/>
        <end position="26"/>
    </location>
</feature>
<protein>
    <submittedName>
        <fullName evidence="3">Uncharacterized protein</fullName>
    </submittedName>
</protein>
<name>V9F6E9_PHYNI</name>
<feature type="transmembrane region" description="Helical" evidence="2">
    <location>
        <begin position="73"/>
        <end position="94"/>
    </location>
</feature>
<feature type="compositionally biased region" description="Polar residues" evidence="1">
    <location>
        <begin position="1"/>
        <end position="22"/>
    </location>
</feature>
<organism evidence="3 4">
    <name type="scientific">Phytophthora nicotianae P1569</name>
    <dbReference type="NCBI Taxonomy" id="1317065"/>
    <lineage>
        <taxon>Eukaryota</taxon>
        <taxon>Sar</taxon>
        <taxon>Stramenopiles</taxon>
        <taxon>Oomycota</taxon>
        <taxon>Peronosporomycetes</taxon>
        <taxon>Peronosporales</taxon>
        <taxon>Peronosporaceae</taxon>
        <taxon>Phytophthora</taxon>
    </lineage>
</organism>